<dbReference type="Proteomes" id="UP001321473">
    <property type="component" value="Unassembled WGS sequence"/>
</dbReference>
<evidence type="ECO:0000256" key="5">
    <source>
        <dbReference type="ARBA" id="ARBA00023157"/>
    </source>
</evidence>
<dbReference type="InterPro" id="IPR022700">
    <property type="entry name" value="CLIP"/>
</dbReference>
<evidence type="ECO:0000256" key="6">
    <source>
        <dbReference type="ARBA" id="ARBA00024195"/>
    </source>
</evidence>
<dbReference type="GO" id="GO:0004252">
    <property type="term" value="F:serine-type endopeptidase activity"/>
    <property type="evidence" value="ECO:0007669"/>
    <property type="project" value="InterPro"/>
</dbReference>
<dbReference type="EMBL" id="JARKHS020035700">
    <property type="protein sequence ID" value="KAK8756990.1"/>
    <property type="molecule type" value="Genomic_DNA"/>
</dbReference>
<proteinExistence type="inferred from homology"/>
<dbReference type="InterPro" id="IPR043504">
    <property type="entry name" value="Peptidase_S1_PA_chymotrypsin"/>
</dbReference>
<comment type="caution">
    <text evidence="10">The sequence shown here is derived from an EMBL/GenBank/DDBJ whole genome shotgun (WGS) entry which is preliminary data.</text>
</comment>
<dbReference type="PROSITE" id="PS00135">
    <property type="entry name" value="TRYPSIN_SER"/>
    <property type="match status" value="1"/>
</dbReference>
<dbReference type="InterPro" id="IPR018114">
    <property type="entry name" value="TRYPSIN_HIS"/>
</dbReference>
<evidence type="ECO:0000259" key="9">
    <source>
        <dbReference type="PROSITE" id="PS50240"/>
    </source>
</evidence>
<dbReference type="FunFam" id="2.40.10.10:FF:000006">
    <property type="entry name" value="Serine proteinase stubble"/>
    <property type="match status" value="1"/>
</dbReference>
<dbReference type="InterPro" id="IPR009003">
    <property type="entry name" value="Peptidase_S1_PA"/>
</dbReference>
<keyword evidence="4 7" id="KW-0720">Serine protease</keyword>
<dbReference type="SMART" id="SM00680">
    <property type="entry name" value="CLIP"/>
    <property type="match status" value="1"/>
</dbReference>
<dbReference type="SMART" id="SM00020">
    <property type="entry name" value="Tryp_SPc"/>
    <property type="match status" value="1"/>
</dbReference>
<accession>A0AAQ4D3F0</accession>
<organism evidence="10 11">
    <name type="scientific">Amblyomma americanum</name>
    <name type="common">Lone star tick</name>
    <dbReference type="NCBI Taxonomy" id="6943"/>
    <lineage>
        <taxon>Eukaryota</taxon>
        <taxon>Metazoa</taxon>
        <taxon>Ecdysozoa</taxon>
        <taxon>Arthropoda</taxon>
        <taxon>Chelicerata</taxon>
        <taxon>Arachnida</taxon>
        <taxon>Acari</taxon>
        <taxon>Parasitiformes</taxon>
        <taxon>Ixodida</taxon>
        <taxon>Ixodoidea</taxon>
        <taxon>Ixodidae</taxon>
        <taxon>Amblyomminae</taxon>
        <taxon>Amblyomma</taxon>
    </lineage>
</organism>
<feature type="compositionally biased region" description="Polar residues" evidence="8">
    <location>
        <begin position="350"/>
        <end position="362"/>
    </location>
</feature>
<dbReference type="PANTHER" id="PTHR24258">
    <property type="entry name" value="SERINE PROTEASE-RELATED"/>
    <property type="match status" value="1"/>
</dbReference>
<evidence type="ECO:0000256" key="2">
    <source>
        <dbReference type="ARBA" id="ARBA00022729"/>
    </source>
</evidence>
<protein>
    <recommendedName>
        <fullName evidence="9">Peptidase S1 domain-containing protein</fullName>
    </recommendedName>
</protein>
<comment type="similarity">
    <text evidence="6">Belongs to the peptidase S1 family. CLIP subfamily.</text>
</comment>
<dbReference type="SUPFAM" id="SSF50494">
    <property type="entry name" value="Trypsin-like serine proteases"/>
    <property type="match status" value="1"/>
</dbReference>
<evidence type="ECO:0000256" key="4">
    <source>
        <dbReference type="ARBA" id="ARBA00022825"/>
    </source>
</evidence>
<evidence type="ECO:0000256" key="8">
    <source>
        <dbReference type="SAM" id="MobiDB-lite"/>
    </source>
</evidence>
<dbReference type="PRINTS" id="PR00722">
    <property type="entry name" value="CHYMOTRYPSIN"/>
</dbReference>
<keyword evidence="5" id="KW-1015">Disulfide bond</keyword>
<sequence length="623" mass="67561">MLSVESSESRINFAPTVTRTPSMRGGLLGALVAVSIASTVAATGDNSTVLVRAKRQGLLGSLLKPVLNPGKSRPQRQDVEHPHGAPIQDKNVVNQFLENLQRSGHNFNVPRGRSSFFGPAINVLRQFQICTTPVSGPGKCRYVRECVLPAFLENFDLFLSYSCVVGNRHLGVCCPDEFFGNVVNPRKPLFPILSGLLNIGRKPSGPPEQNPDYEDGPGGPGPNHPGVDHPGIPDEDVHGHGGVPSPNQPVQPQPPVQKPPLQPQPNPVQRPPPVQPPPVQPPPVQPPPVQPPPVQPKPVQPTPVQPPVVQPLPQKPKPPQTPTANAPIQFPDDDEEEAAVHDQVLPKPQSGPNPGAGQTATRQKPLPPVPAGLAQLTTSCGLNFKTRIVGGTIAKPDDWTWMAALLRKADDDQFCGGALISDRYVITAAHCTQGLRPQNITVRLGEYDFKQNTTSRLPRDFNVSRIRQHPDFRKDTYQNDISLLRMSRRVRFTENIRPICLPKSPDESFIGKLATVVGWGTLSFGGPSSSILRQVSLPIWDNKECKSKFTQAIPKIFLCAGTTEGGQDACQGDSGGPLMLESDTTQWTLIGVVSWGIKCAEKGLPGVYTRITEFLGWIYENAV</sequence>
<dbReference type="CDD" id="cd00190">
    <property type="entry name" value="Tryp_SPc"/>
    <property type="match status" value="1"/>
</dbReference>
<name>A0AAQ4D3F0_AMBAM</name>
<feature type="compositionally biased region" description="Pro residues" evidence="8">
    <location>
        <begin position="246"/>
        <end position="321"/>
    </location>
</feature>
<feature type="region of interest" description="Disordered" evidence="8">
    <location>
        <begin position="200"/>
        <end position="369"/>
    </location>
</feature>
<dbReference type="PANTHER" id="PTHR24258:SF116">
    <property type="entry name" value="FI16631P1-RELATED"/>
    <property type="match status" value="1"/>
</dbReference>
<dbReference type="Pfam" id="PF00089">
    <property type="entry name" value="Trypsin"/>
    <property type="match status" value="1"/>
</dbReference>
<reference evidence="10 11" key="1">
    <citation type="journal article" date="2023" name="Arcadia Sci">
        <title>De novo assembly of a long-read Amblyomma americanum tick genome.</title>
        <authorList>
            <person name="Chou S."/>
            <person name="Poskanzer K.E."/>
            <person name="Rollins M."/>
            <person name="Thuy-Boun P.S."/>
        </authorList>
    </citation>
    <scope>NUCLEOTIDE SEQUENCE [LARGE SCALE GENOMIC DNA]</scope>
    <source>
        <strain evidence="10">F_SG_1</strain>
        <tissue evidence="10">Salivary glands</tissue>
    </source>
</reference>
<dbReference type="GO" id="GO:0006508">
    <property type="term" value="P:proteolysis"/>
    <property type="evidence" value="ECO:0007669"/>
    <property type="project" value="UniProtKB-KW"/>
</dbReference>
<evidence type="ECO:0000313" key="10">
    <source>
        <dbReference type="EMBL" id="KAK8756990.1"/>
    </source>
</evidence>
<evidence type="ECO:0000256" key="7">
    <source>
        <dbReference type="RuleBase" id="RU363034"/>
    </source>
</evidence>
<keyword evidence="2" id="KW-0732">Signal</keyword>
<feature type="region of interest" description="Disordered" evidence="8">
    <location>
        <begin position="66"/>
        <end position="85"/>
    </location>
</feature>
<dbReference type="InterPro" id="IPR001254">
    <property type="entry name" value="Trypsin_dom"/>
</dbReference>
<dbReference type="PROSITE" id="PS00134">
    <property type="entry name" value="TRYPSIN_HIS"/>
    <property type="match status" value="1"/>
</dbReference>
<dbReference type="AlphaFoldDB" id="A0AAQ4D3F0"/>
<dbReference type="PROSITE" id="PS50240">
    <property type="entry name" value="TRYPSIN_DOM"/>
    <property type="match status" value="1"/>
</dbReference>
<dbReference type="Gene3D" id="2.40.10.10">
    <property type="entry name" value="Trypsin-like serine proteases"/>
    <property type="match status" value="1"/>
</dbReference>
<evidence type="ECO:0000256" key="1">
    <source>
        <dbReference type="ARBA" id="ARBA00022670"/>
    </source>
</evidence>
<dbReference type="InterPro" id="IPR033116">
    <property type="entry name" value="TRYPSIN_SER"/>
</dbReference>
<keyword evidence="11" id="KW-1185">Reference proteome</keyword>
<keyword evidence="1 7" id="KW-0645">Protease</keyword>
<evidence type="ECO:0000313" key="11">
    <source>
        <dbReference type="Proteomes" id="UP001321473"/>
    </source>
</evidence>
<gene>
    <name evidence="10" type="ORF">V5799_000310</name>
</gene>
<dbReference type="InterPro" id="IPR001314">
    <property type="entry name" value="Peptidase_S1A"/>
</dbReference>
<feature type="domain" description="Peptidase S1" evidence="9">
    <location>
        <begin position="388"/>
        <end position="623"/>
    </location>
</feature>
<evidence type="ECO:0000256" key="3">
    <source>
        <dbReference type="ARBA" id="ARBA00022801"/>
    </source>
</evidence>
<keyword evidence="3 7" id="KW-0378">Hydrolase</keyword>